<evidence type="ECO:0000313" key="1">
    <source>
        <dbReference type="EMBL" id="SIQ10775.1"/>
    </source>
</evidence>
<dbReference type="Proteomes" id="UP000186895">
    <property type="component" value="Unassembled WGS sequence"/>
</dbReference>
<organism evidence="1 2">
    <name type="scientific">Marinobacterium stanieri</name>
    <dbReference type="NCBI Taxonomy" id="49186"/>
    <lineage>
        <taxon>Bacteria</taxon>
        <taxon>Pseudomonadati</taxon>
        <taxon>Pseudomonadota</taxon>
        <taxon>Gammaproteobacteria</taxon>
        <taxon>Oceanospirillales</taxon>
        <taxon>Oceanospirillaceae</taxon>
        <taxon>Marinobacterium</taxon>
    </lineage>
</organism>
<gene>
    <name evidence="1" type="ORF">SAMN05421647_102207</name>
</gene>
<evidence type="ECO:0000313" key="2">
    <source>
        <dbReference type="Proteomes" id="UP000186895"/>
    </source>
</evidence>
<reference evidence="1 2" key="1">
    <citation type="submission" date="2017-01" db="EMBL/GenBank/DDBJ databases">
        <authorList>
            <person name="Mah S.A."/>
            <person name="Swanson W.J."/>
            <person name="Moy G.W."/>
            <person name="Vacquier V.D."/>
        </authorList>
    </citation>
    <scope>NUCLEOTIDE SEQUENCE [LARGE SCALE GENOMIC DNA]</scope>
    <source>
        <strain evidence="1 2">DSM 7027</strain>
    </source>
</reference>
<dbReference type="STRING" id="49186.SAMN05421647_102207"/>
<dbReference type="RefSeq" id="WP_076461575.1">
    <property type="nucleotide sequence ID" value="NZ_FTMN01000002.1"/>
</dbReference>
<keyword evidence="2" id="KW-1185">Reference proteome</keyword>
<evidence type="ECO:0008006" key="3">
    <source>
        <dbReference type="Google" id="ProtNLM"/>
    </source>
</evidence>
<dbReference type="AlphaFoldDB" id="A0A1N6Q2L1"/>
<proteinExistence type="predicted"/>
<protein>
    <recommendedName>
        <fullName evidence="3">Lipoprotein</fullName>
    </recommendedName>
</protein>
<sequence length="94" mass="10179">MKLKRIFLALIIAGTLAGCSSPRLQDGYQIGDATGTAVDGTLHLLELRHRHCQQTDPVARALLLRLIRTVLPAYPAEGICTDILSTLEATDEVP</sequence>
<accession>A0A1N6Q2L1</accession>
<dbReference type="PROSITE" id="PS51257">
    <property type="entry name" value="PROKAR_LIPOPROTEIN"/>
    <property type="match status" value="1"/>
</dbReference>
<name>A0A1N6Q2L1_9GAMM</name>
<dbReference type="EMBL" id="FTMN01000002">
    <property type="protein sequence ID" value="SIQ10775.1"/>
    <property type="molecule type" value="Genomic_DNA"/>
</dbReference>